<evidence type="ECO:0000259" key="9">
    <source>
        <dbReference type="PROSITE" id="PS50011"/>
    </source>
</evidence>
<keyword evidence="4 7" id="KW-0547">Nucleotide-binding</keyword>
<dbReference type="InterPro" id="IPR011009">
    <property type="entry name" value="Kinase-like_dom_sf"/>
</dbReference>
<dbReference type="FunFam" id="1.10.510.10:FF:000668">
    <property type="entry name" value="Phosphoenolpyruvate carboxylase kinase"/>
    <property type="match status" value="1"/>
</dbReference>
<evidence type="ECO:0000313" key="10">
    <source>
        <dbReference type="EMBL" id="ONI06929.1"/>
    </source>
</evidence>
<dbReference type="Gramene" id="ONI06929">
    <property type="protein sequence ID" value="ONI06929"/>
    <property type="gene ID" value="PRUPE_5G089500"/>
</dbReference>
<evidence type="ECO:0000256" key="8">
    <source>
        <dbReference type="RuleBase" id="RU000304"/>
    </source>
</evidence>
<dbReference type="PANTHER" id="PTHR24349">
    <property type="entry name" value="SERINE/THREONINE-PROTEIN KINASE"/>
    <property type="match status" value="1"/>
</dbReference>
<dbReference type="InterPro" id="IPR008271">
    <property type="entry name" value="Ser/Thr_kinase_AS"/>
</dbReference>
<name>A0A251P5U7_PRUPE</name>
<evidence type="ECO:0000256" key="1">
    <source>
        <dbReference type="ARBA" id="ARBA00005354"/>
    </source>
</evidence>
<dbReference type="PROSITE" id="PS00107">
    <property type="entry name" value="PROTEIN_KINASE_ATP"/>
    <property type="match status" value="1"/>
</dbReference>
<dbReference type="AlphaFoldDB" id="A0A251P5U7"/>
<dbReference type="GO" id="GO:0004674">
    <property type="term" value="F:protein serine/threonine kinase activity"/>
    <property type="evidence" value="ECO:0007669"/>
    <property type="project" value="UniProtKB-KW"/>
</dbReference>
<dbReference type="Proteomes" id="UP000006882">
    <property type="component" value="Chromosome G5"/>
</dbReference>
<keyword evidence="3" id="KW-0808">Transferase</keyword>
<feature type="binding site" evidence="7">
    <location>
        <position position="75"/>
    </location>
    <ligand>
        <name>ATP</name>
        <dbReference type="ChEBI" id="CHEBI:30616"/>
    </ligand>
</feature>
<keyword evidence="2 8" id="KW-0723">Serine/threonine-protein kinase</keyword>
<dbReference type="PROSITE" id="PS50011">
    <property type="entry name" value="PROTEIN_KINASE_DOM"/>
    <property type="match status" value="1"/>
</dbReference>
<evidence type="ECO:0000256" key="7">
    <source>
        <dbReference type="PROSITE-ProRule" id="PRU10141"/>
    </source>
</evidence>
<dbReference type="SUPFAM" id="SSF56112">
    <property type="entry name" value="Protein kinase-like (PK-like)"/>
    <property type="match status" value="1"/>
</dbReference>
<dbReference type="Pfam" id="PF00069">
    <property type="entry name" value="Pkinase"/>
    <property type="match status" value="1"/>
</dbReference>
<dbReference type="InterPro" id="IPR000719">
    <property type="entry name" value="Prot_kinase_dom"/>
</dbReference>
<evidence type="ECO:0000313" key="11">
    <source>
        <dbReference type="Proteomes" id="UP000006882"/>
    </source>
</evidence>
<dbReference type="Gene3D" id="1.10.510.10">
    <property type="entry name" value="Transferase(Phosphotransferase) domain 1"/>
    <property type="match status" value="1"/>
</dbReference>
<organism evidence="10 11">
    <name type="scientific">Prunus persica</name>
    <name type="common">Peach</name>
    <name type="synonym">Amygdalus persica</name>
    <dbReference type="NCBI Taxonomy" id="3760"/>
    <lineage>
        <taxon>Eukaryota</taxon>
        <taxon>Viridiplantae</taxon>
        <taxon>Streptophyta</taxon>
        <taxon>Embryophyta</taxon>
        <taxon>Tracheophyta</taxon>
        <taxon>Spermatophyta</taxon>
        <taxon>Magnoliopsida</taxon>
        <taxon>eudicotyledons</taxon>
        <taxon>Gunneridae</taxon>
        <taxon>Pentapetalae</taxon>
        <taxon>rosids</taxon>
        <taxon>fabids</taxon>
        <taxon>Rosales</taxon>
        <taxon>Rosaceae</taxon>
        <taxon>Amygdaloideae</taxon>
        <taxon>Amygdaleae</taxon>
        <taxon>Prunus</taxon>
    </lineage>
</organism>
<evidence type="ECO:0000256" key="5">
    <source>
        <dbReference type="ARBA" id="ARBA00022777"/>
    </source>
</evidence>
<feature type="domain" description="Protein kinase" evidence="9">
    <location>
        <begin position="42"/>
        <end position="300"/>
    </location>
</feature>
<keyword evidence="5" id="KW-0418">Kinase</keyword>
<dbReference type="InterPro" id="IPR017441">
    <property type="entry name" value="Protein_kinase_ATP_BS"/>
</dbReference>
<dbReference type="GO" id="GO:0005524">
    <property type="term" value="F:ATP binding"/>
    <property type="evidence" value="ECO:0007669"/>
    <property type="project" value="UniProtKB-UniRule"/>
</dbReference>
<gene>
    <name evidence="10" type="ORF">PRUPE_5G089500</name>
</gene>
<dbReference type="Gene3D" id="3.30.200.20">
    <property type="entry name" value="Phosphorylase Kinase, domain 1"/>
    <property type="match status" value="1"/>
</dbReference>
<evidence type="ECO:0000256" key="3">
    <source>
        <dbReference type="ARBA" id="ARBA00022679"/>
    </source>
</evidence>
<keyword evidence="6 7" id="KW-0067">ATP-binding</keyword>
<evidence type="ECO:0000256" key="2">
    <source>
        <dbReference type="ARBA" id="ARBA00022527"/>
    </source>
</evidence>
<dbReference type="PROSITE" id="PS00108">
    <property type="entry name" value="PROTEIN_KINASE_ST"/>
    <property type="match status" value="1"/>
</dbReference>
<dbReference type="EMBL" id="CM007655">
    <property type="protein sequence ID" value="ONI06929.1"/>
    <property type="molecule type" value="Genomic_DNA"/>
</dbReference>
<sequence length="477" mass="52252">MDTANNNDTSQPSNQFCNSYRVASLFDTILEASQVADLKDRYILGEQLGWGQFGIIRACSDKFTGEVLACKSIAKDKLVTHDDARSIKLEIEILSRLSGHPNVVNLKAVYEEENYVHLLMELCAGGELFHRLEKQGRFSETDAQVLFRHLMQVVKYCHENGVVHRDLKPENILLATTSSSSPIKLADFGLATYIKPGKKLHGTVGSPFYIAPEVLTGGYDQSADVWSAGVILYILLSGIPPFWGKTKSRIFDAVRAADLWFPPDPWGHISVPAKELIAEMLCVDPSRRLTAAQVLAHPWLQSCACASKETYKQDNQVCRQLEVGGGNSSLCPASGGFSFSSCYEPSAAEFSSPVPSMPSFTFFSPSSSVAKGDISLGFTTNMSMLDASYGESSAEKLLVLSDCSPVKHDGEEIERKEFRRGGTNGSSRVSGIHSKRNHTIGHGELDQLNLVMTESVIRWASCTQIPTVPSLRLSLVC</sequence>
<proteinExistence type="inferred from homology"/>
<protein>
    <recommendedName>
        <fullName evidence="9">Protein kinase domain-containing protein</fullName>
    </recommendedName>
</protein>
<evidence type="ECO:0000256" key="4">
    <source>
        <dbReference type="ARBA" id="ARBA00022741"/>
    </source>
</evidence>
<accession>A0A251P5U7</accession>
<comment type="similarity">
    <text evidence="1">Belongs to the protein kinase superfamily. CAMK Ser/Thr protein kinase family. CaMK subfamily.</text>
</comment>
<keyword evidence="11" id="KW-1185">Reference proteome</keyword>
<dbReference type="InterPro" id="IPR050205">
    <property type="entry name" value="CDPK_Ser/Thr_kinases"/>
</dbReference>
<reference evidence="10 11" key="1">
    <citation type="journal article" date="2013" name="Nat. Genet.">
        <title>The high-quality draft genome of peach (Prunus persica) identifies unique patterns of genetic diversity, domestication and genome evolution.</title>
        <authorList>
            <consortium name="International Peach Genome Initiative"/>
            <person name="Verde I."/>
            <person name="Abbott A.G."/>
            <person name="Scalabrin S."/>
            <person name="Jung S."/>
            <person name="Shu S."/>
            <person name="Marroni F."/>
            <person name="Zhebentyayeva T."/>
            <person name="Dettori M.T."/>
            <person name="Grimwood J."/>
            <person name="Cattonaro F."/>
            <person name="Zuccolo A."/>
            <person name="Rossini L."/>
            <person name="Jenkins J."/>
            <person name="Vendramin E."/>
            <person name="Meisel L.A."/>
            <person name="Decroocq V."/>
            <person name="Sosinski B."/>
            <person name="Prochnik S."/>
            <person name="Mitros T."/>
            <person name="Policriti A."/>
            <person name="Cipriani G."/>
            <person name="Dondini L."/>
            <person name="Ficklin S."/>
            <person name="Goodstein D.M."/>
            <person name="Xuan P."/>
            <person name="Del Fabbro C."/>
            <person name="Aramini V."/>
            <person name="Copetti D."/>
            <person name="Gonzalez S."/>
            <person name="Horner D.S."/>
            <person name="Falchi R."/>
            <person name="Lucas S."/>
            <person name="Mica E."/>
            <person name="Maldonado J."/>
            <person name="Lazzari B."/>
            <person name="Bielenberg D."/>
            <person name="Pirona R."/>
            <person name="Miculan M."/>
            <person name="Barakat A."/>
            <person name="Testolin R."/>
            <person name="Stella A."/>
            <person name="Tartarini S."/>
            <person name="Tonutti P."/>
            <person name="Arus P."/>
            <person name="Orellana A."/>
            <person name="Wells C."/>
            <person name="Main D."/>
            <person name="Vizzotto G."/>
            <person name="Silva H."/>
            <person name="Salamini F."/>
            <person name="Schmutz J."/>
            <person name="Morgante M."/>
            <person name="Rokhsar D.S."/>
        </authorList>
    </citation>
    <scope>NUCLEOTIDE SEQUENCE [LARGE SCALE GENOMIC DNA]</scope>
    <source>
        <strain evidence="11">cv. Nemared</strain>
    </source>
</reference>
<evidence type="ECO:0000256" key="6">
    <source>
        <dbReference type="ARBA" id="ARBA00022840"/>
    </source>
</evidence>
<dbReference type="CDD" id="cd05117">
    <property type="entry name" value="STKc_CAMK"/>
    <property type="match status" value="1"/>
</dbReference>
<dbReference type="SMART" id="SM00220">
    <property type="entry name" value="S_TKc"/>
    <property type="match status" value="1"/>
</dbReference>
<dbReference type="FunFam" id="3.30.200.20:FF:000042">
    <property type="entry name" value="Aurora kinase A"/>
    <property type="match status" value="1"/>
</dbReference>